<dbReference type="Proteomes" id="UP000288859">
    <property type="component" value="Unassembled WGS sequence"/>
</dbReference>
<evidence type="ECO:0000256" key="2">
    <source>
        <dbReference type="ARBA" id="ARBA00010239"/>
    </source>
</evidence>
<feature type="compositionally biased region" description="Basic and acidic residues" evidence="6">
    <location>
        <begin position="533"/>
        <end position="547"/>
    </location>
</feature>
<keyword evidence="3" id="KW-0805">Transcription regulation</keyword>
<feature type="compositionally biased region" description="Acidic residues" evidence="6">
    <location>
        <begin position="469"/>
        <end position="480"/>
    </location>
</feature>
<evidence type="ECO:0000256" key="1">
    <source>
        <dbReference type="ARBA" id="ARBA00004123"/>
    </source>
</evidence>
<feature type="region of interest" description="Disordered" evidence="6">
    <location>
        <begin position="150"/>
        <end position="177"/>
    </location>
</feature>
<dbReference type="Pfam" id="PF04855">
    <property type="entry name" value="SNF5"/>
    <property type="match status" value="1"/>
</dbReference>
<feature type="compositionally biased region" description="Polar residues" evidence="6">
    <location>
        <begin position="523"/>
        <end position="532"/>
    </location>
</feature>
<feature type="region of interest" description="Disordered" evidence="6">
    <location>
        <begin position="1"/>
        <end position="28"/>
    </location>
</feature>
<feature type="compositionally biased region" description="Low complexity" evidence="6">
    <location>
        <begin position="627"/>
        <end position="642"/>
    </location>
</feature>
<feature type="compositionally biased region" description="Pro residues" evidence="6">
    <location>
        <begin position="614"/>
        <end position="626"/>
    </location>
</feature>
<dbReference type="GO" id="GO:0000228">
    <property type="term" value="C:nuclear chromosome"/>
    <property type="evidence" value="ECO:0007669"/>
    <property type="project" value="InterPro"/>
</dbReference>
<evidence type="ECO:0008006" key="9">
    <source>
        <dbReference type="Google" id="ProtNLM"/>
    </source>
</evidence>
<sequence length="744" mass="82872">MSHSPDGATAVAAPVEPSSTTPASSAVDTIAQGKERAKEVLAASGIDLPKADQSSSPNDRGESPNNNRKRKRETPVDRIAAEHYVQRENHYKALLAEQRNHPALLLEKKQELVFYQNLRQRREQDPASVFGVGYEGFGNTRTDEKNLRDPILYPRNRRPGKRKTLPPRVSRHEQSIQAQQPEDLIPIRLDIDWGKVKLRDTFTWNLHDRTTSVDYFAEKLVEDFGLDLQQCRPLVQAVAASVREQICDYCPQIYSDEVASEPTMPYYAYKNDEMRILVKLNITIGQNTLIDQFEWEINNPHNSPEQFACQMTNDLSLAGEFTTAIAHSIREQCQLFSKSLHITGHPFDGRPIDDPDLRENFLPSPLLSTFRPYQSAKDYSPYLYELNEADLERTELSISREQRRQKRSTNRRGGPALPDLKDRQRTIRSLVVSSVIPGGALSLEESRIFRMAKAARRSGRAATQRDGFEDSDESESEDSGPDSPAIPAHLLQQGTARTRGLRNAALSATAGIRSNLSGFASVRSATPESVTPSHHESRSSARKKDYKEESDDESALEKLIVKLKVGKTKLREFVRAQRLKERAGVVSNLSSQGSPRPSHHSRSTSAAPLNLAAMPPPPSPVPPPADIPGAVDATSHGPSSSHPAPPPPDWLTNDLARLRKSYPDDRFEGLMKHTAIDPKTQKLVPSNEASKALPHKYVPRIRCLDCPGRVYMTGPGTTAESFEAHLKNRNHRIAVDARVAKAAV</sequence>
<dbReference type="PANTHER" id="PTHR10019">
    <property type="entry name" value="SNF5"/>
    <property type="match status" value="1"/>
</dbReference>
<evidence type="ECO:0000256" key="4">
    <source>
        <dbReference type="ARBA" id="ARBA00023163"/>
    </source>
</evidence>
<dbReference type="GO" id="GO:0006338">
    <property type="term" value="P:chromatin remodeling"/>
    <property type="evidence" value="ECO:0007669"/>
    <property type="project" value="InterPro"/>
</dbReference>
<organism evidence="7 8">
    <name type="scientific">Exophiala mesophila</name>
    <name type="common">Black yeast-like fungus</name>
    <dbReference type="NCBI Taxonomy" id="212818"/>
    <lineage>
        <taxon>Eukaryota</taxon>
        <taxon>Fungi</taxon>
        <taxon>Dikarya</taxon>
        <taxon>Ascomycota</taxon>
        <taxon>Pezizomycotina</taxon>
        <taxon>Eurotiomycetes</taxon>
        <taxon>Chaetothyriomycetidae</taxon>
        <taxon>Chaetothyriales</taxon>
        <taxon>Herpotrichiellaceae</taxon>
        <taxon>Exophiala</taxon>
    </lineage>
</organism>
<feature type="region of interest" description="Disordered" evidence="6">
    <location>
        <begin position="585"/>
        <end position="651"/>
    </location>
</feature>
<feature type="compositionally biased region" description="Polar residues" evidence="6">
    <location>
        <begin position="17"/>
        <end position="27"/>
    </location>
</feature>
<feature type="region of interest" description="Disordered" evidence="6">
    <location>
        <begin position="455"/>
        <end position="487"/>
    </location>
</feature>
<keyword evidence="4" id="KW-0804">Transcription</keyword>
<feature type="region of interest" description="Disordered" evidence="6">
    <location>
        <begin position="396"/>
        <end position="422"/>
    </location>
</feature>
<gene>
    <name evidence="7" type="ORF">B0A52_09194</name>
</gene>
<protein>
    <recommendedName>
        <fullName evidence="9">SWI/SNF chromatin-remodeling complex subunit snf5</fullName>
    </recommendedName>
</protein>
<evidence type="ECO:0000313" key="7">
    <source>
        <dbReference type="EMBL" id="RVX66980.1"/>
    </source>
</evidence>
<evidence type="ECO:0000256" key="5">
    <source>
        <dbReference type="ARBA" id="ARBA00023242"/>
    </source>
</evidence>
<proteinExistence type="inferred from homology"/>
<evidence type="ECO:0000256" key="3">
    <source>
        <dbReference type="ARBA" id="ARBA00023015"/>
    </source>
</evidence>
<feature type="compositionally biased region" description="Polar residues" evidence="6">
    <location>
        <begin position="52"/>
        <end position="66"/>
    </location>
</feature>
<feature type="region of interest" description="Disordered" evidence="6">
    <location>
        <begin position="523"/>
        <end position="554"/>
    </location>
</feature>
<accession>A0A438MTF4</accession>
<dbReference type="AlphaFoldDB" id="A0A438MTF4"/>
<reference evidence="7 8" key="1">
    <citation type="submission" date="2017-03" db="EMBL/GenBank/DDBJ databases">
        <title>Genomes of endolithic fungi from Antarctica.</title>
        <authorList>
            <person name="Coleine C."/>
            <person name="Masonjones S."/>
            <person name="Stajich J.E."/>
        </authorList>
    </citation>
    <scope>NUCLEOTIDE SEQUENCE [LARGE SCALE GENOMIC DNA]</scope>
    <source>
        <strain evidence="7 8">CCFEE 6314</strain>
    </source>
</reference>
<feature type="compositionally biased region" description="Basic residues" evidence="6">
    <location>
        <begin position="155"/>
        <end position="165"/>
    </location>
</feature>
<feature type="region of interest" description="Disordered" evidence="6">
    <location>
        <begin position="41"/>
        <end position="77"/>
    </location>
</feature>
<dbReference type="EMBL" id="NAJM01000053">
    <property type="protein sequence ID" value="RVX66980.1"/>
    <property type="molecule type" value="Genomic_DNA"/>
</dbReference>
<comment type="similarity">
    <text evidence="2">Belongs to the SNF5 family.</text>
</comment>
<comment type="subcellular location">
    <subcellularLocation>
        <location evidence="1">Nucleus</location>
    </subcellularLocation>
</comment>
<evidence type="ECO:0000313" key="8">
    <source>
        <dbReference type="Proteomes" id="UP000288859"/>
    </source>
</evidence>
<dbReference type="OrthoDB" id="515064at2759"/>
<name>A0A438MTF4_EXOME</name>
<dbReference type="InterPro" id="IPR006939">
    <property type="entry name" value="SNF5"/>
</dbReference>
<dbReference type="VEuPathDB" id="FungiDB:PV10_03092"/>
<feature type="compositionally biased region" description="Low complexity" evidence="6">
    <location>
        <begin position="603"/>
        <end position="613"/>
    </location>
</feature>
<keyword evidence="5" id="KW-0539">Nucleus</keyword>
<evidence type="ECO:0000256" key="6">
    <source>
        <dbReference type="SAM" id="MobiDB-lite"/>
    </source>
</evidence>
<comment type="caution">
    <text evidence="7">The sequence shown here is derived from an EMBL/GenBank/DDBJ whole genome shotgun (WGS) entry which is preliminary data.</text>
</comment>